<dbReference type="EMBL" id="FNRV01000001">
    <property type="protein sequence ID" value="SEC99495.1"/>
    <property type="molecule type" value="Genomic_DNA"/>
</dbReference>
<name>A0ABY0Y648_9PSED</name>
<evidence type="ECO:0008006" key="4">
    <source>
        <dbReference type="Google" id="ProtNLM"/>
    </source>
</evidence>
<feature type="region of interest" description="Disordered" evidence="1">
    <location>
        <begin position="28"/>
        <end position="51"/>
    </location>
</feature>
<reference evidence="2 3" key="1">
    <citation type="submission" date="2016-10" db="EMBL/GenBank/DDBJ databases">
        <authorList>
            <person name="Varghese N."/>
            <person name="Submissions S."/>
        </authorList>
    </citation>
    <scope>NUCLEOTIDE SEQUENCE [LARGE SCALE GENOMIC DNA]</scope>
    <source>
        <strain evidence="2 3">DSM 18327</strain>
    </source>
</reference>
<evidence type="ECO:0000313" key="2">
    <source>
        <dbReference type="EMBL" id="SEC99495.1"/>
    </source>
</evidence>
<protein>
    <recommendedName>
        <fullName evidence="4">CsbD-like</fullName>
    </recommendedName>
</protein>
<sequence>MGMMKKLGSVRGKRAALEGVHGVGAKMKGVLNGQKQSRASPLPQVMCRSHV</sequence>
<comment type="caution">
    <text evidence="2">The sequence shown here is derived from an EMBL/GenBank/DDBJ whole genome shotgun (WGS) entry which is preliminary data.</text>
</comment>
<organism evidence="2 3">
    <name type="scientific">Pseudomonas mohnii</name>
    <dbReference type="NCBI Taxonomy" id="395600"/>
    <lineage>
        <taxon>Bacteria</taxon>
        <taxon>Pseudomonadati</taxon>
        <taxon>Pseudomonadota</taxon>
        <taxon>Gammaproteobacteria</taxon>
        <taxon>Pseudomonadales</taxon>
        <taxon>Pseudomonadaceae</taxon>
        <taxon>Pseudomonas</taxon>
    </lineage>
</organism>
<accession>A0ABY0Y648</accession>
<gene>
    <name evidence="2" type="ORF">SAMN05216205_3864</name>
</gene>
<dbReference type="Proteomes" id="UP000199665">
    <property type="component" value="Unassembled WGS sequence"/>
</dbReference>
<keyword evidence="3" id="KW-1185">Reference proteome</keyword>
<evidence type="ECO:0000256" key="1">
    <source>
        <dbReference type="SAM" id="MobiDB-lite"/>
    </source>
</evidence>
<evidence type="ECO:0000313" key="3">
    <source>
        <dbReference type="Proteomes" id="UP000199665"/>
    </source>
</evidence>
<proteinExistence type="predicted"/>